<proteinExistence type="predicted"/>
<evidence type="ECO:0000313" key="2">
    <source>
        <dbReference type="EMBL" id="ASD51026.1"/>
    </source>
</evidence>
<dbReference type="Proteomes" id="UP000222865">
    <property type="component" value="Segment"/>
</dbReference>
<protein>
    <submittedName>
        <fullName evidence="2">Uncharacterized protein</fullName>
    </submittedName>
</protein>
<dbReference type="EMBL" id="MF166859">
    <property type="protein sequence ID" value="ASD51026.1"/>
    <property type="molecule type" value="Genomic_DNA"/>
</dbReference>
<reference evidence="2 3" key="1">
    <citation type="submission" date="2017-05" db="EMBL/GenBank/DDBJ databases">
        <title>Complete genome sequence of novel T7-like phage PHB01 against Capsular type D Pasteurella multocida.</title>
        <authorList>
            <person name="Chen Y."/>
            <person name="Sun E."/>
            <person name="Yang L."/>
            <person name="Song J."/>
            <person name="Wu B."/>
        </authorList>
    </citation>
    <scope>NUCLEOTIDE SEQUENCE [LARGE SCALE GENOMIC DNA]</scope>
</reference>
<evidence type="ECO:0000313" key="3">
    <source>
        <dbReference type="Proteomes" id="UP000222865"/>
    </source>
</evidence>
<feature type="coiled-coil region" evidence="1">
    <location>
        <begin position="15"/>
        <end position="42"/>
    </location>
</feature>
<name>A0A218M4E9_9CAUD</name>
<sequence length="62" mass="7009">MCKWYNVIIESKTTRSDVEMYAQSLEKALERAENRAKNLTVATGAEHEVTRVALKVTHGTTK</sequence>
<dbReference type="InterPro" id="IPR038715">
    <property type="entry name" value="RNA_pol_inhibitor_sf"/>
</dbReference>
<dbReference type="KEGG" id="vg:54980963"/>
<keyword evidence="1" id="KW-0175">Coiled coil</keyword>
<evidence type="ECO:0000256" key="1">
    <source>
        <dbReference type="SAM" id="Coils"/>
    </source>
</evidence>
<accession>A0A218M4E9</accession>
<organism evidence="2 3">
    <name type="scientific">Pasteurella phage PHB01</name>
    <dbReference type="NCBI Taxonomy" id="2006930"/>
    <lineage>
        <taxon>Viruses</taxon>
        <taxon>Duplodnaviria</taxon>
        <taxon>Heunggongvirae</taxon>
        <taxon>Uroviricota</taxon>
        <taxon>Caudoviricetes</taxon>
        <taxon>Autographivirales</taxon>
        <taxon>Autotranscriptaviridae</taxon>
        <taxon>Studiervirinae</taxon>
        <taxon>Wuhanvirus</taxon>
        <taxon>Wuhanvirus PHB01</taxon>
    </lineage>
</organism>
<dbReference type="Gene3D" id="3.10.20.510">
    <property type="entry name" value="RNA polymerase inhibitor"/>
    <property type="match status" value="1"/>
</dbReference>
<keyword evidence="3" id="KW-1185">Reference proteome</keyword>
<dbReference type="GeneID" id="54980963"/>
<dbReference type="RefSeq" id="YP_009790798.1">
    <property type="nucleotide sequence ID" value="NC_047832.1"/>
</dbReference>